<evidence type="ECO:0000313" key="2">
    <source>
        <dbReference type="Proteomes" id="UP001283361"/>
    </source>
</evidence>
<dbReference type="AlphaFoldDB" id="A0AAE1DN03"/>
<comment type="caution">
    <text evidence="1">The sequence shown here is derived from an EMBL/GenBank/DDBJ whole genome shotgun (WGS) entry which is preliminary data.</text>
</comment>
<reference evidence="1" key="1">
    <citation type="journal article" date="2023" name="G3 (Bethesda)">
        <title>A reference genome for the long-term kleptoplast-retaining sea slug Elysia crispata morphotype clarki.</title>
        <authorList>
            <person name="Eastman K.E."/>
            <person name="Pendleton A.L."/>
            <person name="Shaikh M.A."/>
            <person name="Suttiyut T."/>
            <person name="Ogas R."/>
            <person name="Tomko P."/>
            <person name="Gavelis G."/>
            <person name="Widhalm J.R."/>
            <person name="Wisecaver J.H."/>
        </authorList>
    </citation>
    <scope>NUCLEOTIDE SEQUENCE</scope>
    <source>
        <strain evidence="1">ECLA1</strain>
    </source>
</reference>
<organism evidence="1 2">
    <name type="scientific">Elysia crispata</name>
    <name type="common">lettuce slug</name>
    <dbReference type="NCBI Taxonomy" id="231223"/>
    <lineage>
        <taxon>Eukaryota</taxon>
        <taxon>Metazoa</taxon>
        <taxon>Spiralia</taxon>
        <taxon>Lophotrochozoa</taxon>
        <taxon>Mollusca</taxon>
        <taxon>Gastropoda</taxon>
        <taxon>Heterobranchia</taxon>
        <taxon>Euthyneura</taxon>
        <taxon>Panpulmonata</taxon>
        <taxon>Sacoglossa</taxon>
        <taxon>Placobranchoidea</taxon>
        <taxon>Plakobranchidae</taxon>
        <taxon>Elysia</taxon>
    </lineage>
</organism>
<dbReference type="EMBL" id="JAWDGP010003199">
    <property type="protein sequence ID" value="KAK3776564.1"/>
    <property type="molecule type" value="Genomic_DNA"/>
</dbReference>
<evidence type="ECO:0000313" key="1">
    <source>
        <dbReference type="EMBL" id="KAK3776564.1"/>
    </source>
</evidence>
<name>A0AAE1DN03_9GAST</name>
<proteinExistence type="predicted"/>
<dbReference type="Proteomes" id="UP001283361">
    <property type="component" value="Unassembled WGS sequence"/>
</dbReference>
<sequence length="94" mass="10437">MDADKLNSHDLVRDVTIALCLKTYSNSNRRDHLTDTTSRLRLRTAPHDILRLLISFQSHLPMVKSEMTCGAAIGQTTIPACTQLDFGLKAIVAE</sequence>
<keyword evidence="2" id="KW-1185">Reference proteome</keyword>
<gene>
    <name evidence="1" type="ORF">RRG08_037070</name>
</gene>
<accession>A0AAE1DN03</accession>
<protein>
    <submittedName>
        <fullName evidence="1">Uncharacterized protein</fullName>
    </submittedName>
</protein>